<comment type="caution">
    <text evidence="2">The sequence shown here is derived from an EMBL/GenBank/DDBJ whole genome shotgun (WGS) entry which is preliminary data.</text>
</comment>
<dbReference type="Proteomes" id="UP000266673">
    <property type="component" value="Unassembled WGS sequence"/>
</dbReference>
<evidence type="ECO:0000313" key="3">
    <source>
        <dbReference type="Proteomes" id="UP000266673"/>
    </source>
</evidence>
<gene>
    <name evidence="2" type="ORF">C2G38_2198286</name>
</gene>
<dbReference type="AlphaFoldDB" id="A0A397V1T4"/>
<organism evidence="2 3">
    <name type="scientific">Gigaspora rosea</name>
    <dbReference type="NCBI Taxonomy" id="44941"/>
    <lineage>
        <taxon>Eukaryota</taxon>
        <taxon>Fungi</taxon>
        <taxon>Fungi incertae sedis</taxon>
        <taxon>Mucoromycota</taxon>
        <taxon>Glomeromycotina</taxon>
        <taxon>Glomeromycetes</taxon>
        <taxon>Diversisporales</taxon>
        <taxon>Gigasporaceae</taxon>
        <taxon>Gigaspora</taxon>
    </lineage>
</organism>
<evidence type="ECO:0000313" key="2">
    <source>
        <dbReference type="EMBL" id="RIB13286.1"/>
    </source>
</evidence>
<proteinExistence type="predicted"/>
<evidence type="ECO:0000256" key="1">
    <source>
        <dbReference type="SAM" id="MobiDB-lite"/>
    </source>
</evidence>
<sequence>MTNNRLERRVLVGVSWTYSQKKNKKLNNTTPTTSTTVQLWRLQQNAIQLLIALKKKKAATPTTPTQQLQQGQILTVDCSKKKKADRYIRKALTRNERNKVKTKTPNPRQRGTRVIKPTTGYTDYSDSNSKHGTKSGEILTGDSLITVIQKKKLANVI</sequence>
<accession>A0A397V1T4</accession>
<dbReference type="EMBL" id="QKWP01000938">
    <property type="protein sequence ID" value="RIB13286.1"/>
    <property type="molecule type" value="Genomic_DNA"/>
</dbReference>
<feature type="region of interest" description="Disordered" evidence="1">
    <location>
        <begin position="99"/>
        <end position="135"/>
    </location>
</feature>
<keyword evidence="3" id="KW-1185">Reference proteome</keyword>
<name>A0A397V1T4_9GLOM</name>
<reference evidence="2 3" key="1">
    <citation type="submission" date="2018-06" db="EMBL/GenBank/DDBJ databases">
        <title>Comparative genomics reveals the genomic features of Rhizophagus irregularis, R. cerebriforme, R. diaphanum and Gigaspora rosea, and their symbiotic lifestyle signature.</title>
        <authorList>
            <person name="Morin E."/>
            <person name="San Clemente H."/>
            <person name="Chen E.C.H."/>
            <person name="De La Providencia I."/>
            <person name="Hainaut M."/>
            <person name="Kuo A."/>
            <person name="Kohler A."/>
            <person name="Murat C."/>
            <person name="Tang N."/>
            <person name="Roy S."/>
            <person name="Loubradou J."/>
            <person name="Henrissat B."/>
            <person name="Grigoriev I.V."/>
            <person name="Corradi N."/>
            <person name="Roux C."/>
            <person name="Martin F.M."/>
        </authorList>
    </citation>
    <scope>NUCLEOTIDE SEQUENCE [LARGE SCALE GENOMIC DNA]</scope>
    <source>
        <strain evidence="2 3">DAOM 194757</strain>
    </source>
</reference>
<dbReference type="OrthoDB" id="2482884at2759"/>
<protein>
    <submittedName>
        <fullName evidence="2">Uncharacterized protein</fullName>
    </submittedName>
</protein>